<dbReference type="EMBL" id="AP019822">
    <property type="protein sequence ID" value="BBM35439.1"/>
    <property type="molecule type" value="Genomic_DNA"/>
</dbReference>
<evidence type="ECO:0000313" key="2">
    <source>
        <dbReference type="Proteomes" id="UP000321606"/>
    </source>
</evidence>
<dbReference type="AlphaFoldDB" id="A0A510J837"/>
<reference evidence="1 2" key="1">
    <citation type="submission" date="2019-07" db="EMBL/GenBank/DDBJ databases">
        <title>Complete Genome Sequence of Leptotrichia goodfellowii Strain JCM 16774.</title>
        <authorList>
            <person name="Watanabe S."/>
            <person name="Cui L."/>
        </authorList>
    </citation>
    <scope>NUCLEOTIDE SEQUENCE [LARGE SCALE GENOMIC DNA]</scope>
    <source>
        <strain evidence="1 2">JCM16774</strain>
    </source>
</reference>
<evidence type="ECO:0000313" key="1">
    <source>
        <dbReference type="EMBL" id="BBM35439.1"/>
    </source>
</evidence>
<name>A0A510J837_9FUSO</name>
<gene>
    <name evidence="1" type="ORF">JCM16774_0352</name>
</gene>
<organism evidence="1 2">
    <name type="scientific">Pseudoleptotrichia goodfellowii</name>
    <dbReference type="NCBI Taxonomy" id="157692"/>
    <lineage>
        <taxon>Bacteria</taxon>
        <taxon>Fusobacteriati</taxon>
        <taxon>Fusobacteriota</taxon>
        <taxon>Fusobacteriia</taxon>
        <taxon>Fusobacteriales</taxon>
        <taxon>Leptotrichiaceae</taxon>
        <taxon>Pseudoleptotrichia</taxon>
    </lineage>
</organism>
<dbReference type="Proteomes" id="UP000321606">
    <property type="component" value="Chromosome"/>
</dbReference>
<dbReference type="KEGG" id="lgo:JCM16774_0352"/>
<proteinExistence type="predicted"/>
<dbReference type="RefSeq" id="WP_154669364.1">
    <property type="nucleotide sequence ID" value="NZ_AP019822.1"/>
</dbReference>
<accession>A0A510J837</accession>
<sequence length="51" mass="6087">MKELKCKFCKKKKMEYEIKGGRFNYDFICTRCKKRNIGTIVDKTHKNTPQG</sequence>
<protein>
    <submittedName>
        <fullName evidence="1">Uncharacterized protein</fullName>
    </submittedName>
</protein>